<gene>
    <name evidence="1" type="ORF">O6H91_23G048000</name>
</gene>
<dbReference type="Proteomes" id="UP001162992">
    <property type="component" value="Chromosome 23"/>
</dbReference>
<evidence type="ECO:0000313" key="2">
    <source>
        <dbReference type="Proteomes" id="UP001162992"/>
    </source>
</evidence>
<proteinExistence type="predicted"/>
<reference evidence="2" key="1">
    <citation type="journal article" date="2024" name="Proc. Natl. Acad. Sci. U.S.A.">
        <title>Extraordinary preservation of gene collinearity over three hundred million years revealed in homosporous lycophytes.</title>
        <authorList>
            <person name="Li C."/>
            <person name="Wickell D."/>
            <person name="Kuo L.Y."/>
            <person name="Chen X."/>
            <person name="Nie B."/>
            <person name="Liao X."/>
            <person name="Peng D."/>
            <person name="Ji J."/>
            <person name="Jenkins J."/>
            <person name="Williams M."/>
            <person name="Shu S."/>
            <person name="Plott C."/>
            <person name="Barry K."/>
            <person name="Rajasekar S."/>
            <person name="Grimwood J."/>
            <person name="Han X."/>
            <person name="Sun S."/>
            <person name="Hou Z."/>
            <person name="He W."/>
            <person name="Dai G."/>
            <person name="Sun C."/>
            <person name="Schmutz J."/>
            <person name="Leebens-Mack J.H."/>
            <person name="Li F.W."/>
            <person name="Wang L."/>
        </authorList>
    </citation>
    <scope>NUCLEOTIDE SEQUENCE [LARGE SCALE GENOMIC DNA]</scope>
    <source>
        <strain evidence="2">cv. PW_Plant_1</strain>
    </source>
</reference>
<accession>A0ACC2ABP8</accession>
<organism evidence="1 2">
    <name type="scientific">Diphasiastrum complanatum</name>
    <name type="common">Issler's clubmoss</name>
    <name type="synonym">Lycopodium complanatum</name>
    <dbReference type="NCBI Taxonomy" id="34168"/>
    <lineage>
        <taxon>Eukaryota</taxon>
        <taxon>Viridiplantae</taxon>
        <taxon>Streptophyta</taxon>
        <taxon>Embryophyta</taxon>
        <taxon>Tracheophyta</taxon>
        <taxon>Lycopodiopsida</taxon>
        <taxon>Lycopodiales</taxon>
        <taxon>Lycopodiaceae</taxon>
        <taxon>Lycopodioideae</taxon>
        <taxon>Diphasiastrum</taxon>
    </lineage>
</organism>
<name>A0ACC2ABP8_DIPCM</name>
<protein>
    <submittedName>
        <fullName evidence="1">Uncharacterized protein</fullName>
    </submittedName>
</protein>
<keyword evidence="2" id="KW-1185">Reference proteome</keyword>
<dbReference type="EMBL" id="CM055114">
    <property type="protein sequence ID" value="KAJ7514517.1"/>
    <property type="molecule type" value="Genomic_DNA"/>
</dbReference>
<evidence type="ECO:0000313" key="1">
    <source>
        <dbReference type="EMBL" id="KAJ7514517.1"/>
    </source>
</evidence>
<comment type="caution">
    <text evidence="1">The sequence shown here is derived from an EMBL/GenBank/DDBJ whole genome shotgun (WGS) entry which is preliminary data.</text>
</comment>
<sequence>MKISIQAQGSRAVGNGVFNAAAISIFLISITWIWFWAYRRKHCSIVGPKAWPLFGSALEMIHNFDHLHDWLLVYFRKTKTINIAMPSSTYTYTVDPVLVEHILKTNFSNYPKGKGFYEKMEVLLGDGIFNSDDEIWKRQRKTASFEFSSKILRDFSTVVFRRHALRLGQIVAHSADTREPIEMQDLFSRLTLDSICKVGFGVELGVLASALPDNPFAKAFDNANVIVTMRFFDPFWKLKRLLNVGLEASLKKSAKEIDKFIYKVIHSRRSEIQASRACGKSDQQLKPDLLSRFMELGEDPANQINDKSLRDIVLNFIIAGRDTTAVTLSWFIYMMALHPEIADKVYEELKQLERNLESEGSLKNSTVADQQSFNELLAKFADRLDYETLARLPYLHAALTETLRLYPAVPQDVKGIVTNDIAPDGTRLKGGDMVIYVPYCMGRMEFLWGKDAEQFKPERWLKDGTFQAISPFKFTAFQAGPRICLGKDSAYLQMKMTAALLCRFFMFELVPGHQVKYRMMTLLSMAHGIKVIVTKRT</sequence>